<name>A0A315V6Z5_GAMAF</name>
<keyword evidence="2" id="KW-0539">Nucleus</keyword>
<feature type="compositionally biased region" description="Low complexity" evidence="5">
    <location>
        <begin position="128"/>
        <end position="137"/>
    </location>
</feature>
<evidence type="ECO:0000256" key="1">
    <source>
        <dbReference type="ARBA" id="ARBA00004123"/>
    </source>
</evidence>
<organism evidence="7 8">
    <name type="scientific">Gambusia affinis</name>
    <name type="common">Western mosquitofish</name>
    <name type="synonym">Heterandria affinis</name>
    <dbReference type="NCBI Taxonomy" id="33528"/>
    <lineage>
        <taxon>Eukaryota</taxon>
        <taxon>Metazoa</taxon>
        <taxon>Chordata</taxon>
        <taxon>Craniata</taxon>
        <taxon>Vertebrata</taxon>
        <taxon>Euteleostomi</taxon>
        <taxon>Actinopterygii</taxon>
        <taxon>Neopterygii</taxon>
        <taxon>Teleostei</taxon>
        <taxon>Neoteleostei</taxon>
        <taxon>Acanthomorphata</taxon>
        <taxon>Ovalentaria</taxon>
        <taxon>Atherinomorphae</taxon>
        <taxon>Cyprinodontiformes</taxon>
        <taxon>Poeciliidae</taxon>
        <taxon>Poeciliinae</taxon>
        <taxon>Gambusia</taxon>
    </lineage>
</organism>
<gene>
    <name evidence="7" type="ORF">CCH79_00005536</name>
</gene>
<accession>A0A315V6Z5</accession>
<reference evidence="7 8" key="1">
    <citation type="journal article" date="2018" name="G3 (Bethesda)">
        <title>A High-Quality Reference Genome for the Invasive Mosquitofish Gambusia affinis Using a Chicago Library.</title>
        <authorList>
            <person name="Hoffberg S.L."/>
            <person name="Troendle N.J."/>
            <person name="Glenn T.C."/>
            <person name="Mahmud O."/>
            <person name="Louha S."/>
            <person name="Chalopin D."/>
            <person name="Bennetzen J.L."/>
            <person name="Mauricio R."/>
        </authorList>
    </citation>
    <scope>NUCLEOTIDE SEQUENCE [LARGE SCALE GENOMIC DNA]</scope>
    <source>
        <strain evidence="7">NE01/NJP1002.9</strain>
        <tissue evidence="7">Muscle</tissue>
    </source>
</reference>
<dbReference type="PANTHER" id="PTHR12509">
    <property type="entry name" value="SPERMATOGENESIS-ASSOCIATED 4-RELATED"/>
    <property type="match status" value="1"/>
</dbReference>
<dbReference type="STRING" id="33528.ENSGAFP00000025022"/>
<dbReference type="EMBL" id="NHOQ01002284">
    <property type="protein sequence ID" value="PWA18724.1"/>
    <property type="molecule type" value="Genomic_DNA"/>
</dbReference>
<dbReference type="InterPro" id="IPR010441">
    <property type="entry name" value="CH_2"/>
</dbReference>
<evidence type="ECO:0000256" key="4">
    <source>
        <dbReference type="ARBA" id="ARBA00071322"/>
    </source>
</evidence>
<evidence type="ECO:0000256" key="3">
    <source>
        <dbReference type="ARBA" id="ARBA00058372"/>
    </source>
</evidence>
<dbReference type="GO" id="GO:0005930">
    <property type="term" value="C:axoneme"/>
    <property type="evidence" value="ECO:0007669"/>
    <property type="project" value="TreeGrafter"/>
</dbReference>
<protein>
    <recommendedName>
        <fullName evidence="4">Spermatogenesis-associated protein 4</fullName>
    </recommendedName>
</protein>
<feature type="compositionally biased region" description="Low complexity" evidence="5">
    <location>
        <begin position="226"/>
        <end position="247"/>
    </location>
</feature>
<dbReference type="FunFam" id="1.10.418.10:FF:000061">
    <property type="entry name" value="Spermatogenesis associated 4"/>
    <property type="match status" value="1"/>
</dbReference>
<feature type="region of interest" description="Disordered" evidence="5">
    <location>
        <begin position="117"/>
        <end position="137"/>
    </location>
</feature>
<dbReference type="PROSITE" id="PS50021">
    <property type="entry name" value="CH"/>
    <property type="match status" value="1"/>
</dbReference>
<comment type="subcellular location">
    <subcellularLocation>
        <location evidence="1">Nucleus</location>
    </subcellularLocation>
</comment>
<evidence type="ECO:0000313" key="8">
    <source>
        <dbReference type="Proteomes" id="UP000250572"/>
    </source>
</evidence>
<dbReference type="Gene3D" id="1.10.418.10">
    <property type="entry name" value="Calponin-like domain"/>
    <property type="match status" value="1"/>
</dbReference>
<proteinExistence type="predicted"/>
<dbReference type="PANTHER" id="PTHR12509:SF8">
    <property type="entry name" value="SPERMATOGENESIS-ASSOCIATED PROTEIN 4"/>
    <property type="match status" value="1"/>
</dbReference>
<comment type="caution">
    <text evidence="7">The sequence shown here is derived from an EMBL/GenBank/DDBJ whole genome shotgun (WGS) entry which is preliminary data.</text>
</comment>
<feature type="compositionally biased region" description="Polar residues" evidence="5">
    <location>
        <begin position="117"/>
        <end position="127"/>
    </location>
</feature>
<dbReference type="GO" id="GO:0008017">
    <property type="term" value="F:microtubule binding"/>
    <property type="evidence" value="ECO:0007669"/>
    <property type="project" value="TreeGrafter"/>
</dbReference>
<dbReference type="SUPFAM" id="SSF47576">
    <property type="entry name" value="Calponin-homology domain, CH-domain"/>
    <property type="match status" value="1"/>
</dbReference>
<dbReference type="Proteomes" id="UP000250572">
    <property type="component" value="Unassembled WGS sequence"/>
</dbReference>
<sequence>MSDSQGQMTGVDREVIKWLQDLELSFQPKNLRRDLSNGYLVAEIFSRYFPHDISVYSYHNGVSFSSKQKNWSRIQKFLKKKNLELSKETIYGSIHCEPGGAEALVQEIYTMLTDQNVTEAQGQQSPHSSLTRSTSSRSFGNNLVAAGIMAESDVSSNQRKAQINRGDKQLEQTAADGSLPTDSSTWREAPVSYKEIKVNQPVRNSMVNLSHSLHHSLSPLFKTDQPPSAQSKPPSASSSSSSSSSSARDQGGFQHLPRRLTVDSTTKTH</sequence>
<dbReference type="InterPro" id="IPR001715">
    <property type="entry name" value="CH_dom"/>
</dbReference>
<dbReference type="AlphaFoldDB" id="A0A315V6Z5"/>
<feature type="domain" description="Calponin-homology (CH)" evidence="6">
    <location>
        <begin position="9"/>
        <end position="113"/>
    </location>
</feature>
<evidence type="ECO:0000256" key="5">
    <source>
        <dbReference type="SAM" id="MobiDB-lite"/>
    </source>
</evidence>
<feature type="region of interest" description="Disordered" evidence="5">
    <location>
        <begin position="217"/>
        <end position="269"/>
    </location>
</feature>
<feature type="region of interest" description="Disordered" evidence="5">
    <location>
        <begin position="151"/>
        <end position="187"/>
    </location>
</feature>
<dbReference type="GO" id="GO:0005634">
    <property type="term" value="C:nucleus"/>
    <property type="evidence" value="ECO:0007669"/>
    <property type="project" value="UniProtKB-SubCell"/>
</dbReference>
<dbReference type="GO" id="GO:0051493">
    <property type="term" value="P:regulation of cytoskeleton organization"/>
    <property type="evidence" value="ECO:0007669"/>
    <property type="project" value="TreeGrafter"/>
</dbReference>
<keyword evidence="8" id="KW-1185">Reference proteome</keyword>
<dbReference type="Pfam" id="PF06294">
    <property type="entry name" value="CH_2"/>
    <property type="match status" value="1"/>
</dbReference>
<dbReference type="InterPro" id="IPR036872">
    <property type="entry name" value="CH_dom_sf"/>
</dbReference>
<evidence type="ECO:0000313" key="7">
    <source>
        <dbReference type="EMBL" id="PWA18724.1"/>
    </source>
</evidence>
<comment type="function">
    <text evidence="3">May play a role in apoptosis regulation.</text>
</comment>
<dbReference type="InterPro" id="IPR052111">
    <property type="entry name" value="Spermatogenesis_Ciliary_MAP"/>
</dbReference>
<evidence type="ECO:0000256" key="2">
    <source>
        <dbReference type="ARBA" id="ARBA00023242"/>
    </source>
</evidence>
<evidence type="ECO:0000259" key="6">
    <source>
        <dbReference type="PROSITE" id="PS50021"/>
    </source>
</evidence>